<keyword evidence="2" id="KW-1133">Transmembrane helix</keyword>
<evidence type="ECO:0000256" key="1">
    <source>
        <dbReference type="SAM" id="MobiDB-lite"/>
    </source>
</evidence>
<reference evidence="3" key="2">
    <citation type="submission" date="2023-06" db="EMBL/GenBank/DDBJ databases">
        <authorList>
            <consortium name="Lawrence Berkeley National Laboratory"/>
            <person name="Haridas S."/>
            <person name="Hensen N."/>
            <person name="Bonometti L."/>
            <person name="Westerberg I."/>
            <person name="Brannstrom I.O."/>
            <person name="Guillou S."/>
            <person name="Cros-Aarteil S."/>
            <person name="Calhoun S."/>
            <person name="Kuo A."/>
            <person name="Mondo S."/>
            <person name="Pangilinan J."/>
            <person name="Riley R."/>
            <person name="Labutti K."/>
            <person name="Andreopoulos B."/>
            <person name="Lipzen A."/>
            <person name="Chen C."/>
            <person name="Yanf M."/>
            <person name="Daum C."/>
            <person name="Ng V."/>
            <person name="Clum A."/>
            <person name="Steindorff A."/>
            <person name="Ohm R."/>
            <person name="Martin F."/>
            <person name="Silar P."/>
            <person name="Natvig D."/>
            <person name="Lalanne C."/>
            <person name="Gautier V."/>
            <person name="Ament-Velasquez S.L."/>
            <person name="Kruys A."/>
            <person name="Hutchinson M.I."/>
            <person name="Powell A.J."/>
            <person name="Barry K."/>
            <person name="Miller A.N."/>
            <person name="Grigoriev I.V."/>
            <person name="Debuchy R."/>
            <person name="Gladieux P."/>
            <person name="Thoren M.H."/>
            <person name="Johannesson H."/>
        </authorList>
    </citation>
    <scope>NUCLEOTIDE SEQUENCE</scope>
    <source>
        <strain evidence="3">CBS 118394</strain>
    </source>
</reference>
<feature type="compositionally biased region" description="Polar residues" evidence="1">
    <location>
        <begin position="257"/>
        <end position="296"/>
    </location>
</feature>
<keyword evidence="2" id="KW-0472">Membrane</keyword>
<feature type="region of interest" description="Disordered" evidence="1">
    <location>
        <begin position="255"/>
        <end position="296"/>
    </location>
</feature>
<name>A0AAE0M4B0_9PEZI</name>
<sequence length="539" mass="57598">MTGTEELHRGTAPLAALTTIFTPPCPTTWLITTTELLSQYPSFPGAGPSSCDPPSWAENLDGEGFQFYSPAICPDGFVVGPSCRLTKTRTSEGFPAIAPGETAAWCVPIGLTCTTDTTDFRGGVWGFSQDGTATDATVTVGPAIQIRWVDADLKILETHPLTPGRVLAETTASVKTETQTKVKTKSQPPETIQEVAVTTVADNPEPATTTIRETLRPTPQPIIQTFSTMGPGIQVTRVTRSMSQIIPGGGGTDVLMTDSSLPNPTPTEDSADSTVVSSTLTESPSTLRPTQTSQASGTNAFLDRGTSIIIIVLLSLLIGVILWVISFVLIRRYKAGKLRGLAPSALARFLGVLGGRVYRRRGGSSSSTMGMLENDEIAGAELGYTELESGPPRGTRSNPAELEGRGVGDPTMRWSWISTVSRFLHTGRTGRQTPTLSGDASTTRSARWPPIIRESFGEKINDPAAILALPAALRTRSTLTGASLVSSRRTGSTWTRLSRDTFGVPKPGRVWDRITSRRTEQKVLVDGLDGPGLKKEWSK</sequence>
<gene>
    <name evidence="3" type="ORF">B0H66DRAFT_248598</name>
</gene>
<reference evidence="3" key="1">
    <citation type="journal article" date="2023" name="Mol. Phylogenet. Evol.">
        <title>Genome-scale phylogeny and comparative genomics of the fungal order Sordariales.</title>
        <authorList>
            <person name="Hensen N."/>
            <person name="Bonometti L."/>
            <person name="Westerberg I."/>
            <person name="Brannstrom I.O."/>
            <person name="Guillou S."/>
            <person name="Cros-Aarteil S."/>
            <person name="Calhoun S."/>
            <person name="Haridas S."/>
            <person name="Kuo A."/>
            <person name="Mondo S."/>
            <person name="Pangilinan J."/>
            <person name="Riley R."/>
            <person name="LaButti K."/>
            <person name="Andreopoulos B."/>
            <person name="Lipzen A."/>
            <person name="Chen C."/>
            <person name="Yan M."/>
            <person name="Daum C."/>
            <person name="Ng V."/>
            <person name="Clum A."/>
            <person name="Steindorff A."/>
            <person name="Ohm R.A."/>
            <person name="Martin F."/>
            <person name="Silar P."/>
            <person name="Natvig D.O."/>
            <person name="Lalanne C."/>
            <person name="Gautier V."/>
            <person name="Ament-Velasquez S.L."/>
            <person name="Kruys A."/>
            <person name="Hutchinson M.I."/>
            <person name="Powell A.J."/>
            <person name="Barry K."/>
            <person name="Miller A.N."/>
            <person name="Grigoriev I.V."/>
            <person name="Debuchy R."/>
            <person name="Gladieux P."/>
            <person name="Hiltunen Thoren M."/>
            <person name="Johannesson H."/>
        </authorList>
    </citation>
    <scope>NUCLEOTIDE SEQUENCE</scope>
    <source>
        <strain evidence="3">CBS 118394</strain>
    </source>
</reference>
<dbReference type="EMBL" id="JAUEDM010000004">
    <property type="protein sequence ID" value="KAK3318722.1"/>
    <property type="molecule type" value="Genomic_DNA"/>
</dbReference>
<dbReference type="AlphaFoldDB" id="A0AAE0M4B0"/>
<evidence type="ECO:0000256" key="2">
    <source>
        <dbReference type="SAM" id="Phobius"/>
    </source>
</evidence>
<feature type="region of interest" description="Disordered" evidence="1">
    <location>
        <begin position="386"/>
        <end position="406"/>
    </location>
</feature>
<comment type="caution">
    <text evidence="3">The sequence shown here is derived from an EMBL/GenBank/DDBJ whole genome shotgun (WGS) entry which is preliminary data.</text>
</comment>
<accession>A0AAE0M4B0</accession>
<protein>
    <submittedName>
        <fullName evidence="3">Uncharacterized protein</fullName>
    </submittedName>
</protein>
<proteinExistence type="predicted"/>
<feature type="transmembrane region" description="Helical" evidence="2">
    <location>
        <begin position="308"/>
        <end position="330"/>
    </location>
</feature>
<dbReference type="Proteomes" id="UP001283341">
    <property type="component" value="Unassembled WGS sequence"/>
</dbReference>
<organism evidence="3 4">
    <name type="scientific">Apodospora peruviana</name>
    <dbReference type="NCBI Taxonomy" id="516989"/>
    <lineage>
        <taxon>Eukaryota</taxon>
        <taxon>Fungi</taxon>
        <taxon>Dikarya</taxon>
        <taxon>Ascomycota</taxon>
        <taxon>Pezizomycotina</taxon>
        <taxon>Sordariomycetes</taxon>
        <taxon>Sordariomycetidae</taxon>
        <taxon>Sordariales</taxon>
        <taxon>Lasiosphaeriaceae</taxon>
        <taxon>Apodospora</taxon>
    </lineage>
</organism>
<evidence type="ECO:0000313" key="3">
    <source>
        <dbReference type="EMBL" id="KAK3318722.1"/>
    </source>
</evidence>
<keyword evidence="2" id="KW-0812">Transmembrane</keyword>
<keyword evidence="4" id="KW-1185">Reference proteome</keyword>
<evidence type="ECO:0000313" key="4">
    <source>
        <dbReference type="Proteomes" id="UP001283341"/>
    </source>
</evidence>